<evidence type="ECO:0000313" key="2">
    <source>
        <dbReference type="EMBL" id="KAJ6647586.1"/>
    </source>
</evidence>
<keyword evidence="3" id="KW-1185">Reference proteome</keyword>
<feature type="compositionally biased region" description="Basic residues" evidence="1">
    <location>
        <begin position="84"/>
        <end position="93"/>
    </location>
</feature>
<evidence type="ECO:0000256" key="1">
    <source>
        <dbReference type="SAM" id="MobiDB-lite"/>
    </source>
</evidence>
<accession>A0A9Q0NDA8</accession>
<feature type="compositionally biased region" description="Polar residues" evidence="1">
    <location>
        <begin position="1"/>
        <end position="34"/>
    </location>
</feature>
<dbReference type="PANTHER" id="PTHR36696">
    <property type="entry name" value="AGAP012002-PA"/>
    <property type="match status" value="1"/>
</dbReference>
<sequence length="413" mass="48344">RSHSQETLFWNASSELTPIVQTQEKQPHSESPTKNLRLCEIEARKKSAESKGQLLKLEAEANANQIECINDQEEIEDESNEPRRRGKRKKKLKLQATTTFQVSQEPETQIATLGPDSPNPSGRPSLIPNEQRIPRLSLLMKSQSNDSREGYLKSSFISEDALKFLRRGLNIDVVESNFDRYMSKALREAFRTIPPEKIEYESEALRQFKETIDIKEVDNEKWLKMPRKYSRCSARFGLPVNTYDLATMTPFEYVSTHVWISEHRKQHYRFVFKKYLPDLTEDVQSKLHTQNEEQDFYMSQMKYEERTISFAVIRDALGDGLGFHGTIDKINEILEVLRMNADEHKALNFRSWCGLVAFGERYLNKLTHNEDPRDEVEIIDFESLERKFSYVNVSDELKHILYLIKSERHNNIE</sequence>
<feature type="compositionally biased region" description="Polar residues" evidence="1">
    <location>
        <begin position="95"/>
        <end position="111"/>
    </location>
</feature>
<evidence type="ECO:0000313" key="3">
    <source>
        <dbReference type="Proteomes" id="UP001151699"/>
    </source>
</evidence>
<dbReference type="PANTHER" id="PTHR36696:SF1">
    <property type="entry name" value="EF-HAND DOMAIN-CONTAINING PROTEIN"/>
    <property type="match status" value="1"/>
</dbReference>
<protein>
    <submittedName>
        <fullName evidence="2">Uncharacterized protein</fullName>
    </submittedName>
</protein>
<dbReference type="EMBL" id="WJQU01000001">
    <property type="protein sequence ID" value="KAJ6647586.1"/>
    <property type="molecule type" value="Genomic_DNA"/>
</dbReference>
<gene>
    <name evidence="2" type="ORF">Bhyg_02809</name>
</gene>
<reference evidence="2" key="1">
    <citation type="submission" date="2022-07" db="EMBL/GenBank/DDBJ databases">
        <authorList>
            <person name="Trinca V."/>
            <person name="Uliana J.V.C."/>
            <person name="Torres T.T."/>
            <person name="Ward R.J."/>
            <person name="Monesi N."/>
        </authorList>
    </citation>
    <scope>NUCLEOTIDE SEQUENCE</scope>
    <source>
        <strain evidence="2">HSMRA1968</strain>
        <tissue evidence="2">Whole embryos</tissue>
    </source>
</reference>
<name>A0A9Q0NDA8_9DIPT</name>
<dbReference type="Proteomes" id="UP001151699">
    <property type="component" value="Chromosome A"/>
</dbReference>
<feature type="non-terminal residue" evidence="2">
    <location>
        <position position="1"/>
    </location>
</feature>
<feature type="region of interest" description="Disordered" evidence="1">
    <location>
        <begin position="72"/>
        <end position="128"/>
    </location>
</feature>
<dbReference type="AlphaFoldDB" id="A0A9Q0NDA8"/>
<feature type="region of interest" description="Disordered" evidence="1">
    <location>
        <begin position="1"/>
        <end position="35"/>
    </location>
</feature>
<proteinExistence type="predicted"/>
<organism evidence="2 3">
    <name type="scientific">Pseudolycoriella hygida</name>
    <dbReference type="NCBI Taxonomy" id="35572"/>
    <lineage>
        <taxon>Eukaryota</taxon>
        <taxon>Metazoa</taxon>
        <taxon>Ecdysozoa</taxon>
        <taxon>Arthropoda</taxon>
        <taxon>Hexapoda</taxon>
        <taxon>Insecta</taxon>
        <taxon>Pterygota</taxon>
        <taxon>Neoptera</taxon>
        <taxon>Endopterygota</taxon>
        <taxon>Diptera</taxon>
        <taxon>Nematocera</taxon>
        <taxon>Sciaroidea</taxon>
        <taxon>Sciaridae</taxon>
        <taxon>Pseudolycoriella</taxon>
    </lineage>
</organism>
<comment type="caution">
    <text evidence="2">The sequence shown here is derived from an EMBL/GenBank/DDBJ whole genome shotgun (WGS) entry which is preliminary data.</text>
</comment>
<dbReference type="OrthoDB" id="10021598at2759"/>